<dbReference type="Proteomes" id="UP000176322">
    <property type="component" value="Unassembled WGS sequence"/>
</dbReference>
<proteinExistence type="inferred from homology"/>
<evidence type="ECO:0000313" key="9">
    <source>
        <dbReference type="Proteomes" id="UP000176322"/>
    </source>
</evidence>
<dbReference type="STRING" id="1798475.A2837_02490"/>
<feature type="domain" description="RNA polymerase sigma-70 region 2" evidence="6">
    <location>
        <begin position="14"/>
        <end position="79"/>
    </location>
</feature>
<dbReference type="SUPFAM" id="SSF88659">
    <property type="entry name" value="Sigma3 and sigma4 domains of RNA polymerase sigma factors"/>
    <property type="match status" value="1"/>
</dbReference>
<dbReference type="InterPro" id="IPR013325">
    <property type="entry name" value="RNA_pol_sigma_r2"/>
</dbReference>
<accession>A0A1F6BX59</accession>
<evidence type="ECO:0000256" key="1">
    <source>
        <dbReference type="ARBA" id="ARBA00010641"/>
    </source>
</evidence>
<evidence type="ECO:0000256" key="4">
    <source>
        <dbReference type="ARBA" id="ARBA00023125"/>
    </source>
</evidence>
<dbReference type="PANTHER" id="PTHR43133">
    <property type="entry name" value="RNA POLYMERASE ECF-TYPE SIGMA FACTO"/>
    <property type="match status" value="1"/>
</dbReference>
<dbReference type="CDD" id="cd06171">
    <property type="entry name" value="Sigma70_r4"/>
    <property type="match status" value="1"/>
</dbReference>
<dbReference type="Pfam" id="PF04542">
    <property type="entry name" value="Sigma70_r2"/>
    <property type="match status" value="1"/>
</dbReference>
<keyword evidence="4" id="KW-0238">DNA-binding</keyword>
<dbReference type="NCBIfam" id="TIGR02937">
    <property type="entry name" value="sigma70-ECF"/>
    <property type="match status" value="1"/>
</dbReference>
<evidence type="ECO:0000313" key="8">
    <source>
        <dbReference type="EMBL" id="OGG41362.1"/>
    </source>
</evidence>
<name>A0A1F6BX59_9BACT</name>
<organism evidence="8 9">
    <name type="scientific">Candidatus Kaiserbacteria bacterium RIFCSPHIGHO2_01_FULL_46_22</name>
    <dbReference type="NCBI Taxonomy" id="1798475"/>
    <lineage>
        <taxon>Bacteria</taxon>
        <taxon>Candidatus Kaiseribacteriota</taxon>
    </lineage>
</organism>
<dbReference type="InterPro" id="IPR013324">
    <property type="entry name" value="RNA_pol_sigma_r3/r4-like"/>
</dbReference>
<dbReference type="InterPro" id="IPR007627">
    <property type="entry name" value="RNA_pol_sigma70_r2"/>
</dbReference>
<gene>
    <name evidence="8" type="ORF">A2837_02490</name>
</gene>
<sequence length="165" mass="19266">MNQEDLEKVFVKTFSEYGDAIFRFCMMKVSNVEQAEDMTQEVFTRYWQYLRNGKEMSNTRSLLYTIANNLAKDWYKKKRAVSLDDQMESGRVPADKNASPETTAGYYEILDTIDDMEEKDKEVLLLKYVEGLDPKDIAEILEETANVISVRLSRATKRLQQKLHI</sequence>
<keyword evidence="5" id="KW-0804">Transcription</keyword>
<dbReference type="PANTHER" id="PTHR43133:SF8">
    <property type="entry name" value="RNA POLYMERASE SIGMA FACTOR HI_1459-RELATED"/>
    <property type="match status" value="1"/>
</dbReference>
<comment type="similarity">
    <text evidence="1">Belongs to the sigma-70 factor family. ECF subfamily.</text>
</comment>
<dbReference type="InterPro" id="IPR039425">
    <property type="entry name" value="RNA_pol_sigma-70-like"/>
</dbReference>
<keyword evidence="3" id="KW-0731">Sigma factor</keyword>
<dbReference type="Gene3D" id="1.10.1740.10">
    <property type="match status" value="1"/>
</dbReference>
<comment type="caution">
    <text evidence="8">The sequence shown here is derived from an EMBL/GenBank/DDBJ whole genome shotgun (WGS) entry which is preliminary data.</text>
</comment>
<dbReference type="InterPro" id="IPR036388">
    <property type="entry name" value="WH-like_DNA-bd_sf"/>
</dbReference>
<dbReference type="Gene3D" id="1.10.10.10">
    <property type="entry name" value="Winged helix-like DNA-binding domain superfamily/Winged helix DNA-binding domain"/>
    <property type="match status" value="1"/>
</dbReference>
<keyword evidence="2" id="KW-0805">Transcription regulation</keyword>
<evidence type="ECO:0000256" key="3">
    <source>
        <dbReference type="ARBA" id="ARBA00023082"/>
    </source>
</evidence>
<dbReference type="SUPFAM" id="SSF88946">
    <property type="entry name" value="Sigma2 domain of RNA polymerase sigma factors"/>
    <property type="match status" value="1"/>
</dbReference>
<dbReference type="EMBL" id="MFKO01000008">
    <property type="protein sequence ID" value="OGG41362.1"/>
    <property type="molecule type" value="Genomic_DNA"/>
</dbReference>
<dbReference type="InterPro" id="IPR013249">
    <property type="entry name" value="RNA_pol_sigma70_r4_t2"/>
</dbReference>
<dbReference type="GO" id="GO:0006352">
    <property type="term" value="P:DNA-templated transcription initiation"/>
    <property type="evidence" value="ECO:0007669"/>
    <property type="project" value="InterPro"/>
</dbReference>
<evidence type="ECO:0000259" key="6">
    <source>
        <dbReference type="Pfam" id="PF04542"/>
    </source>
</evidence>
<dbReference type="GO" id="GO:0003677">
    <property type="term" value="F:DNA binding"/>
    <property type="evidence" value="ECO:0007669"/>
    <property type="project" value="UniProtKB-KW"/>
</dbReference>
<feature type="domain" description="RNA polymerase sigma factor 70 region 4 type 2" evidence="7">
    <location>
        <begin position="108"/>
        <end position="159"/>
    </location>
</feature>
<reference evidence="8 9" key="1">
    <citation type="journal article" date="2016" name="Nat. Commun.">
        <title>Thousands of microbial genomes shed light on interconnected biogeochemical processes in an aquifer system.</title>
        <authorList>
            <person name="Anantharaman K."/>
            <person name="Brown C.T."/>
            <person name="Hug L.A."/>
            <person name="Sharon I."/>
            <person name="Castelle C.J."/>
            <person name="Probst A.J."/>
            <person name="Thomas B.C."/>
            <person name="Singh A."/>
            <person name="Wilkins M.J."/>
            <person name="Karaoz U."/>
            <person name="Brodie E.L."/>
            <person name="Williams K.H."/>
            <person name="Hubbard S.S."/>
            <person name="Banfield J.F."/>
        </authorList>
    </citation>
    <scope>NUCLEOTIDE SEQUENCE [LARGE SCALE GENOMIC DNA]</scope>
</reference>
<dbReference type="Pfam" id="PF08281">
    <property type="entry name" value="Sigma70_r4_2"/>
    <property type="match status" value="1"/>
</dbReference>
<evidence type="ECO:0008006" key="10">
    <source>
        <dbReference type="Google" id="ProtNLM"/>
    </source>
</evidence>
<evidence type="ECO:0000256" key="5">
    <source>
        <dbReference type="ARBA" id="ARBA00023163"/>
    </source>
</evidence>
<protein>
    <recommendedName>
        <fullName evidence="10">RNA polymerase sigma factor 70 region 4 type 2 domain-containing protein</fullName>
    </recommendedName>
</protein>
<dbReference type="InterPro" id="IPR014284">
    <property type="entry name" value="RNA_pol_sigma-70_dom"/>
</dbReference>
<evidence type="ECO:0000259" key="7">
    <source>
        <dbReference type="Pfam" id="PF08281"/>
    </source>
</evidence>
<dbReference type="GO" id="GO:0016987">
    <property type="term" value="F:sigma factor activity"/>
    <property type="evidence" value="ECO:0007669"/>
    <property type="project" value="UniProtKB-KW"/>
</dbReference>
<evidence type="ECO:0000256" key="2">
    <source>
        <dbReference type="ARBA" id="ARBA00023015"/>
    </source>
</evidence>
<dbReference type="AlphaFoldDB" id="A0A1F6BX59"/>